<evidence type="ECO:0000256" key="1">
    <source>
        <dbReference type="SAM" id="MobiDB-lite"/>
    </source>
</evidence>
<comment type="caution">
    <text evidence="2">The sequence shown here is derived from an EMBL/GenBank/DDBJ whole genome shotgun (WGS) entry which is preliminary data.</text>
</comment>
<gene>
    <name evidence="2" type="ORF">PR048_009782</name>
</gene>
<evidence type="ECO:0000313" key="2">
    <source>
        <dbReference type="EMBL" id="KAJ8890274.1"/>
    </source>
</evidence>
<name>A0ABQ9I1U9_9NEOP</name>
<dbReference type="Proteomes" id="UP001159363">
    <property type="component" value="Chromosome 3"/>
</dbReference>
<sequence>MQERIVIACRGITPETLQAARRSLHVPLQMCIAVNGKHVKHMPRKDLILVFTLPVFPPLRSSPLSDIAFRVLCPIKALRNVISPENVTLLSKQVALSPACSSADDLTRRAAVAERLACSPLAKVSRAQSPAGSPDYPKWQSCRTMPLAGGISRRSPVSPTPPFRRCSIFTSITLIGKQHGTTAAPVEPHTRSRSSPRPAADEPRWDDVTYTFMLGNLSSVAADNVADGSLPGSSDARRVPLAAVITPFDSWTLSRVPVDLVGSHLLLDAAGPHITGFLILALGFVVPLQTQHILAHAASWESAASGASGSEPAALRLQIGHPTTELSRLTESEPRLCGGQTTRLPPRRTGFDSRRGRSWIYACGYRAGRFRLSTGFLGDLSFTPPLYSGVAPYSPHFTLTGSQDLDVKSRPNLCTPPTFPLRLPPSSGAVGLCAASLRCGRLWVLIPGKAWVLVMS</sequence>
<evidence type="ECO:0000313" key="3">
    <source>
        <dbReference type="Proteomes" id="UP001159363"/>
    </source>
</evidence>
<protein>
    <submittedName>
        <fullName evidence="2">Uncharacterized protein</fullName>
    </submittedName>
</protein>
<accession>A0ABQ9I1U9</accession>
<feature type="region of interest" description="Disordered" evidence="1">
    <location>
        <begin position="178"/>
        <end position="203"/>
    </location>
</feature>
<organism evidence="2 3">
    <name type="scientific">Dryococelus australis</name>
    <dbReference type="NCBI Taxonomy" id="614101"/>
    <lineage>
        <taxon>Eukaryota</taxon>
        <taxon>Metazoa</taxon>
        <taxon>Ecdysozoa</taxon>
        <taxon>Arthropoda</taxon>
        <taxon>Hexapoda</taxon>
        <taxon>Insecta</taxon>
        <taxon>Pterygota</taxon>
        <taxon>Neoptera</taxon>
        <taxon>Polyneoptera</taxon>
        <taxon>Phasmatodea</taxon>
        <taxon>Verophasmatodea</taxon>
        <taxon>Anareolatae</taxon>
        <taxon>Phasmatidae</taxon>
        <taxon>Eurycanthinae</taxon>
        <taxon>Dryococelus</taxon>
    </lineage>
</organism>
<proteinExistence type="predicted"/>
<reference evidence="2 3" key="1">
    <citation type="submission" date="2023-02" db="EMBL/GenBank/DDBJ databases">
        <title>LHISI_Scaffold_Assembly.</title>
        <authorList>
            <person name="Stuart O.P."/>
            <person name="Cleave R."/>
            <person name="Magrath M.J.L."/>
            <person name="Mikheyev A.S."/>
        </authorList>
    </citation>
    <scope>NUCLEOTIDE SEQUENCE [LARGE SCALE GENOMIC DNA]</scope>
    <source>
        <strain evidence="2">Daus_M_001</strain>
        <tissue evidence="2">Leg muscle</tissue>
    </source>
</reference>
<dbReference type="EMBL" id="JARBHB010000003">
    <property type="protein sequence ID" value="KAJ8890274.1"/>
    <property type="molecule type" value="Genomic_DNA"/>
</dbReference>
<keyword evidence="3" id="KW-1185">Reference proteome</keyword>